<keyword evidence="3" id="KW-1185">Reference proteome</keyword>
<evidence type="ECO:0000256" key="1">
    <source>
        <dbReference type="SAM" id="Phobius"/>
    </source>
</evidence>
<gene>
    <name evidence="2" type="ORF">I41_46240</name>
</gene>
<reference evidence="2 3" key="1">
    <citation type="submission" date="2019-02" db="EMBL/GenBank/DDBJ databases">
        <title>Deep-cultivation of Planctomycetes and their phenomic and genomic characterization uncovers novel biology.</title>
        <authorList>
            <person name="Wiegand S."/>
            <person name="Jogler M."/>
            <person name="Boedeker C."/>
            <person name="Pinto D."/>
            <person name="Vollmers J."/>
            <person name="Rivas-Marin E."/>
            <person name="Kohn T."/>
            <person name="Peeters S.H."/>
            <person name="Heuer A."/>
            <person name="Rast P."/>
            <person name="Oberbeckmann S."/>
            <person name="Bunk B."/>
            <person name="Jeske O."/>
            <person name="Meyerdierks A."/>
            <person name="Storesund J.E."/>
            <person name="Kallscheuer N."/>
            <person name="Luecker S."/>
            <person name="Lage O.M."/>
            <person name="Pohl T."/>
            <person name="Merkel B.J."/>
            <person name="Hornburger P."/>
            <person name="Mueller R.-W."/>
            <person name="Bruemmer F."/>
            <person name="Labrenz M."/>
            <person name="Spormann A.M."/>
            <person name="Op den Camp H."/>
            <person name="Overmann J."/>
            <person name="Amann R."/>
            <person name="Jetten M.S.M."/>
            <person name="Mascher T."/>
            <person name="Medema M.H."/>
            <person name="Devos D.P."/>
            <person name="Kaster A.-K."/>
            <person name="Ovreas L."/>
            <person name="Rohde M."/>
            <person name="Galperin M.Y."/>
            <person name="Jogler C."/>
        </authorList>
    </citation>
    <scope>NUCLEOTIDE SEQUENCE [LARGE SCALE GENOMIC DNA]</scope>
    <source>
        <strain evidence="2 3">I41</strain>
    </source>
</reference>
<sequence length="258" mass="28026">MPPQPPEDDDDFELELEPVDPEIIAHAQARAQHTVESAVKKIDVDELYEGHSGYSDLELNLSGLKSFRFTTRTLLLITAILAIGMTVKLILGGCMAIFLGMVAAVALGWYWVSKLDRQQESERARRREDFFASKGRPAAGTATAPGTAPPMPASPFDPELPAAADVEPLEKPPFFDVKFAFSMQELFITMTAAAIAMGLSMLMPREYLAMILGFIALGGLVTNASGYVPPRLVVLGWWLLMVFYLAVSLFAATSSAGP</sequence>
<feature type="transmembrane region" description="Helical" evidence="1">
    <location>
        <begin position="69"/>
        <end position="87"/>
    </location>
</feature>
<feature type="transmembrane region" description="Helical" evidence="1">
    <location>
        <begin position="94"/>
        <end position="112"/>
    </location>
</feature>
<dbReference type="OrthoDB" id="9855758at2"/>
<keyword evidence="1" id="KW-0812">Transmembrane</keyword>
<evidence type="ECO:0000313" key="2">
    <source>
        <dbReference type="EMBL" id="QDT75414.1"/>
    </source>
</evidence>
<keyword evidence="1" id="KW-1133">Transmembrane helix</keyword>
<dbReference type="AlphaFoldDB" id="A0A517U462"/>
<feature type="transmembrane region" description="Helical" evidence="1">
    <location>
        <begin position="234"/>
        <end position="252"/>
    </location>
</feature>
<dbReference type="RefSeq" id="WP_145435068.1">
    <property type="nucleotide sequence ID" value="NZ_CP036339.1"/>
</dbReference>
<dbReference type="EMBL" id="CP036339">
    <property type="protein sequence ID" value="QDT75414.1"/>
    <property type="molecule type" value="Genomic_DNA"/>
</dbReference>
<organism evidence="2 3">
    <name type="scientific">Lacipirellula limnantheis</name>
    <dbReference type="NCBI Taxonomy" id="2528024"/>
    <lineage>
        <taxon>Bacteria</taxon>
        <taxon>Pseudomonadati</taxon>
        <taxon>Planctomycetota</taxon>
        <taxon>Planctomycetia</taxon>
        <taxon>Pirellulales</taxon>
        <taxon>Lacipirellulaceae</taxon>
        <taxon>Lacipirellula</taxon>
    </lineage>
</organism>
<protein>
    <submittedName>
        <fullName evidence="2">Uncharacterized protein</fullName>
    </submittedName>
</protein>
<dbReference type="Proteomes" id="UP000317909">
    <property type="component" value="Chromosome"/>
</dbReference>
<feature type="transmembrane region" description="Helical" evidence="1">
    <location>
        <begin position="207"/>
        <end position="228"/>
    </location>
</feature>
<feature type="transmembrane region" description="Helical" evidence="1">
    <location>
        <begin position="179"/>
        <end position="200"/>
    </location>
</feature>
<proteinExistence type="predicted"/>
<accession>A0A517U462</accession>
<evidence type="ECO:0000313" key="3">
    <source>
        <dbReference type="Proteomes" id="UP000317909"/>
    </source>
</evidence>
<dbReference type="KEGG" id="llh:I41_46240"/>
<keyword evidence="1" id="KW-0472">Membrane</keyword>
<name>A0A517U462_9BACT</name>